<dbReference type="GO" id="GO:0016887">
    <property type="term" value="F:ATP hydrolysis activity"/>
    <property type="evidence" value="ECO:0007669"/>
    <property type="project" value="InterPro"/>
</dbReference>
<evidence type="ECO:0000313" key="6">
    <source>
        <dbReference type="EMBL" id="SET16956.1"/>
    </source>
</evidence>
<evidence type="ECO:0000313" key="7">
    <source>
        <dbReference type="Proteomes" id="UP000199800"/>
    </source>
</evidence>
<dbReference type="Gene3D" id="3.40.50.300">
    <property type="entry name" value="P-loop containing nucleotide triphosphate hydrolases"/>
    <property type="match status" value="1"/>
</dbReference>
<keyword evidence="3" id="KW-0547">Nucleotide-binding</keyword>
<feature type="domain" description="ABC transporter" evidence="5">
    <location>
        <begin position="6"/>
        <end position="233"/>
    </location>
</feature>
<evidence type="ECO:0000256" key="2">
    <source>
        <dbReference type="ARBA" id="ARBA00022448"/>
    </source>
</evidence>
<dbReference type="OrthoDB" id="9809205at2"/>
<dbReference type="InterPro" id="IPR003439">
    <property type="entry name" value="ABC_transporter-like_ATP-bd"/>
</dbReference>
<keyword evidence="4 6" id="KW-0067">ATP-binding</keyword>
<dbReference type="GO" id="GO:0005524">
    <property type="term" value="F:ATP binding"/>
    <property type="evidence" value="ECO:0007669"/>
    <property type="project" value="UniProtKB-KW"/>
</dbReference>
<dbReference type="InterPro" id="IPR017871">
    <property type="entry name" value="ABC_transporter-like_CS"/>
</dbReference>
<dbReference type="Pfam" id="PF00005">
    <property type="entry name" value="ABC_tran"/>
    <property type="match status" value="1"/>
</dbReference>
<comment type="similarity">
    <text evidence="1">Belongs to the ABC transporter superfamily.</text>
</comment>
<protein>
    <submittedName>
        <fullName evidence="6">ABC-2 type transport system ATP-binding protein</fullName>
    </submittedName>
</protein>
<gene>
    <name evidence="6" type="ORF">SAMN04487772_109122</name>
</gene>
<dbReference type="RefSeq" id="WP_092477724.1">
    <property type="nucleotide sequence ID" value="NZ_FOHN01000009.1"/>
</dbReference>
<dbReference type="AlphaFoldDB" id="A0A1I0CDF2"/>
<sequence>MEHSILETINLTKKFGNQKAVDCVNVQLNRGDIYGFIGKNGAGKTTFLKMISGLSTPTSGTIELFGCRGKEVNQQYSRVGVLIENPGIFPELSAYENLKLKCICAGIRKKGYINEILDIVGLSHTGKKKTRKFSVGMKQRLGIAMALIGEPELLILDEPINGLDPEGIAEIRDTIVRLNHEKKQTIIISSHILEELSKIANRYGIIDQGKMVKELTKEELVSECSDKLELKLSHPEKAVPVLKDMGFCDFKLIDSETIHIFEQLDRSGKIVMELSRQAIEIKSIVVVGLGIEEYFLQLTGGVHHA</sequence>
<keyword evidence="2" id="KW-0813">Transport</keyword>
<dbReference type="InterPro" id="IPR027417">
    <property type="entry name" value="P-loop_NTPase"/>
</dbReference>
<evidence type="ECO:0000259" key="5">
    <source>
        <dbReference type="PROSITE" id="PS50893"/>
    </source>
</evidence>
<dbReference type="PROSITE" id="PS00211">
    <property type="entry name" value="ABC_TRANSPORTER_1"/>
    <property type="match status" value="1"/>
</dbReference>
<dbReference type="SMART" id="SM00382">
    <property type="entry name" value="AAA"/>
    <property type="match status" value="1"/>
</dbReference>
<reference evidence="6 7" key="1">
    <citation type="submission" date="2016-10" db="EMBL/GenBank/DDBJ databases">
        <authorList>
            <person name="de Groot N.N."/>
        </authorList>
    </citation>
    <scope>NUCLEOTIDE SEQUENCE [LARGE SCALE GENOMIC DNA]</scope>
    <source>
        <strain evidence="6 7">DSM 1801</strain>
    </source>
</reference>
<evidence type="ECO:0000256" key="1">
    <source>
        <dbReference type="ARBA" id="ARBA00005417"/>
    </source>
</evidence>
<dbReference type="SUPFAM" id="SSF52540">
    <property type="entry name" value="P-loop containing nucleoside triphosphate hydrolases"/>
    <property type="match status" value="1"/>
</dbReference>
<accession>A0A1I0CDF2</accession>
<name>A0A1I0CDF2_9FIRM</name>
<organism evidence="6 7">
    <name type="scientific">[Clostridium] polysaccharolyticum</name>
    <dbReference type="NCBI Taxonomy" id="29364"/>
    <lineage>
        <taxon>Bacteria</taxon>
        <taxon>Bacillati</taxon>
        <taxon>Bacillota</taxon>
        <taxon>Clostridia</taxon>
        <taxon>Lachnospirales</taxon>
        <taxon>Lachnospiraceae</taxon>
    </lineage>
</organism>
<dbReference type="InterPro" id="IPR003593">
    <property type="entry name" value="AAA+_ATPase"/>
</dbReference>
<proteinExistence type="inferred from homology"/>
<dbReference type="PANTHER" id="PTHR43335">
    <property type="entry name" value="ABC TRANSPORTER, ATP-BINDING PROTEIN"/>
    <property type="match status" value="1"/>
</dbReference>
<dbReference type="Proteomes" id="UP000199800">
    <property type="component" value="Unassembled WGS sequence"/>
</dbReference>
<dbReference type="STRING" id="29364.SAMN04487772_109122"/>
<dbReference type="PANTHER" id="PTHR43335:SF8">
    <property type="entry name" value="ABC TRANSPORTER, ATP-BINDING PROTEIN"/>
    <property type="match status" value="1"/>
</dbReference>
<keyword evidence="7" id="KW-1185">Reference proteome</keyword>
<evidence type="ECO:0000256" key="3">
    <source>
        <dbReference type="ARBA" id="ARBA00022741"/>
    </source>
</evidence>
<dbReference type="PROSITE" id="PS50893">
    <property type="entry name" value="ABC_TRANSPORTER_2"/>
    <property type="match status" value="1"/>
</dbReference>
<dbReference type="EMBL" id="FOHN01000009">
    <property type="protein sequence ID" value="SET16956.1"/>
    <property type="molecule type" value="Genomic_DNA"/>
</dbReference>
<evidence type="ECO:0000256" key="4">
    <source>
        <dbReference type="ARBA" id="ARBA00022840"/>
    </source>
</evidence>